<dbReference type="GO" id="GO:0030170">
    <property type="term" value="F:pyridoxal phosphate binding"/>
    <property type="evidence" value="ECO:0007669"/>
    <property type="project" value="InterPro"/>
</dbReference>
<dbReference type="InterPro" id="IPR055102">
    <property type="entry name" value="PDXDC1-like_3rd"/>
</dbReference>
<evidence type="ECO:0000313" key="12">
    <source>
        <dbReference type="RefSeq" id="XP_025412598.1"/>
    </source>
</evidence>
<dbReference type="PANTHER" id="PTHR42735">
    <property type="match status" value="1"/>
</dbReference>
<evidence type="ECO:0000256" key="5">
    <source>
        <dbReference type="ARBA" id="ARBA00023239"/>
    </source>
</evidence>
<keyword evidence="5" id="KW-0456">Lyase</keyword>
<evidence type="ECO:0000256" key="1">
    <source>
        <dbReference type="ARBA" id="ARBA00001933"/>
    </source>
</evidence>
<evidence type="ECO:0000313" key="11">
    <source>
        <dbReference type="Proteomes" id="UP000694846"/>
    </source>
</evidence>
<reference evidence="10" key="1">
    <citation type="submission" date="2018-04" db="EMBL/GenBank/DDBJ databases">
        <title>Transcriptome assembly of Sipha flava.</title>
        <authorList>
            <person name="Scully E.D."/>
            <person name="Geib S.M."/>
            <person name="Palmer N.A."/>
            <person name="Koch K."/>
            <person name="Bradshaw J."/>
            <person name="Heng-Moss T."/>
            <person name="Sarath G."/>
        </authorList>
    </citation>
    <scope>NUCLEOTIDE SEQUENCE</scope>
</reference>
<dbReference type="AlphaFoldDB" id="A0A2S2QVA1"/>
<reference evidence="12" key="2">
    <citation type="submission" date="2025-04" db="UniProtKB">
        <authorList>
            <consortium name="RefSeq"/>
        </authorList>
    </citation>
    <scope>IDENTIFICATION</scope>
    <source>
        <tissue evidence="12">Whole body</tissue>
    </source>
</reference>
<dbReference type="InterPro" id="IPR055103">
    <property type="entry name" value="PDXDC1-like_2nd"/>
</dbReference>
<dbReference type="Pfam" id="PF00282">
    <property type="entry name" value="Pyridoxal_deC"/>
    <property type="match status" value="1"/>
</dbReference>
<organism evidence="10">
    <name type="scientific">Sipha flava</name>
    <name type="common">yellow sugarcane aphid</name>
    <dbReference type="NCBI Taxonomy" id="143950"/>
    <lineage>
        <taxon>Eukaryota</taxon>
        <taxon>Metazoa</taxon>
        <taxon>Ecdysozoa</taxon>
        <taxon>Arthropoda</taxon>
        <taxon>Hexapoda</taxon>
        <taxon>Insecta</taxon>
        <taxon>Pterygota</taxon>
        <taxon>Neoptera</taxon>
        <taxon>Paraneoptera</taxon>
        <taxon>Hemiptera</taxon>
        <taxon>Sternorrhyncha</taxon>
        <taxon>Aphidomorpha</taxon>
        <taxon>Aphidoidea</taxon>
        <taxon>Aphididae</taxon>
        <taxon>Sipha</taxon>
    </lineage>
</organism>
<dbReference type="GO" id="GO:0016831">
    <property type="term" value="F:carboxy-lyase activity"/>
    <property type="evidence" value="ECO:0007669"/>
    <property type="project" value="UniProtKB-KW"/>
</dbReference>
<dbReference type="InterPro" id="IPR002129">
    <property type="entry name" value="PyrdxlP-dep_de-COase"/>
</dbReference>
<gene>
    <name evidence="10" type="primary">PDXDC1</name>
    <name evidence="12" type="synonym">LOC112685050</name>
    <name evidence="10" type="ORF">g.41219</name>
</gene>
<feature type="domain" description="PDXDC1/PDXD2 second" evidence="8">
    <location>
        <begin position="438"/>
        <end position="510"/>
    </location>
</feature>
<comment type="similarity">
    <text evidence="2">Belongs to the group II decarboxylase family.</text>
</comment>
<comment type="cofactor">
    <cofactor evidence="1">
        <name>pyridoxal 5'-phosphate</name>
        <dbReference type="ChEBI" id="CHEBI:597326"/>
    </cofactor>
</comment>
<evidence type="ECO:0000256" key="4">
    <source>
        <dbReference type="ARBA" id="ARBA00022898"/>
    </source>
</evidence>
<dbReference type="InterPro" id="IPR015421">
    <property type="entry name" value="PyrdxlP-dep_Trfase_major"/>
</dbReference>
<dbReference type="PANTHER" id="PTHR42735:SF1">
    <property type="entry name" value="PYRIDOXAL-DEPENDENT DECARBOXYLASE DOMAIN-CONTAINING PROTEIN 1-RELATED"/>
    <property type="match status" value="1"/>
</dbReference>
<dbReference type="RefSeq" id="XP_025412598.1">
    <property type="nucleotide sequence ID" value="XM_025556813.1"/>
</dbReference>
<proteinExistence type="inferred from homology"/>
<evidence type="ECO:0000313" key="10">
    <source>
        <dbReference type="EMBL" id="MBY81681.1"/>
    </source>
</evidence>
<evidence type="ECO:0000259" key="8">
    <source>
        <dbReference type="Pfam" id="PF22930"/>
    </source>
</evidence>
<protein>
    <recommendedName>
        <fullName evidence="6">Pyridoxal-dependent decarboxylase domain-containing protein 1</fullName>
    </recommendedName>
</protein>
<dbReference type="Pfam" id="PF22930">
    <property type="entry name" value="PDXDC1-like_cen"/>
    <property type="match status" value="1"/>
</dbReference>
<name>A0A2S2QVA1_9HEMI</name>
<feature type="domain" description="PDXDC1-like third" evidence="9">
    <location>
        <begin position="519"/>
        <end position="623"/>
    </location>
</feature>
<evidence type="ECO:0000259" key="9">
    <source>
        <dbReference type="Pfam" id="PF22937"/>
    </source>
</evidence>
<evidence type="ECO:0000256" key="6">
    <source>
        <dbReference type="ARBA" id="ARBA00047190"/>
    </source>
</evidence>
<feature type="region of interest" description="Disordered" evidence="7">
    <location>
        <begin position="701"/>
        <end position="722"/>
    </location>
</feature>
<dbReference type="Gene3D" id="3.40.640.10">
    <property type="entry name" value="Type I PLP-dependent aspartate aminotransferase-like (Major domain)"/>
    <property type="match status" value="1"/>
</dbReference>
<dbReference type="EMBL" id="GGMS01012478">
    <property type="protein sequence ID" value="MBY81681.1"/>
    <property type="molecule type" value="Transcribed_RNA"/>
</dbReference>
<evidence type="ECO:0000256" key="3">
    <source>
        <dbReference type="ARBA" id="ARBA00022793"/>
    </source>
</evidence>
<dbReference type="Pfam" id="PF22937">
    <property type="entry name" value="PDXDC1-like_cen2"/>
    <property type="match status" value="1"/>
</dbReference>
<evidence type="ECO:0000256" key="7">
    <source>
        <dbReference type="SAM" id="MobiDB-lite"/>
    </source>
</evidence>
<dbReference type="Proteomes" id="UP000694846">
    <property type="component" value="Unplaced"/>
</dbReference>
<sequence>MSSADVNNTKTAFVNAAVDPMLDNNVNNTPFNDLHVQFLNTLDNLENNQPNTQPTSHVLSSSSKSFSDILTSLQTLVINQNKKDNGDEFEDSPFPVLQNLDKLSLTSYSLSYYISHCLPNEQTVPVLSLINKATTMWLSQLFQFSNCGAFYTENMILSYERVILLALHRMFGPEYFSPSGLPIIYCTPDPVLISTIKRTALQLGMNEKCVQIIPCLSDVLYPYKADLKAFEIIIKNDVENGKKTLIVFARAGAHVTGQMDDIVDLKELCSKYNIWMHLSGDNLSGLALAKFKTESTPNLADSITLTPSIWLNISALPVITLFDKQYSNTEILNTYKSKCLPVWSCFQALGYDALILRIQQKFEVCHRIHSLVKKYNCLRILCETKDRNYTVPNTINDETLNEETVADIIANHRNIPELLHNLISCFIIQFVPKDCNQRVSPYYNKLNSWLGQVLEREIPEAPLELCEIETLGVVVAFSPFTILNSLVTEDDWETFSICLDQHIEILLATVDYKDKLTGLIAQLPSLEYVEIDDWAGLGAVRYVPQQWQSSAQQLATDQAKQDLNRLNVRIVQQLRSIDAAFSLGEGSDSLACVRFGMVTADTDVAELLSLVQSTGRKEEESTKYIDSMTELVKKGIETATVDLKKETEEKIWQEGILRHVPVFGNLVNWWSPPAKNAVKGRWLDLEAGVVRSTEVIYEKKAQVEDPESNESVSALPDEAPLE</sequence>
<dbReference type="InterPro" id="IPR015424">
    <property type="entry name" value="PyrdxlP-dep_Trfase"/>
</dbReference>
<keyword evidence="11" id="KW-1185">Reference proteome</keyword>
<evidence type="ECO:0000256" key="2">
    <source>
        <dbReference type="ARBA" id="ARBA00009533"/>
    </source>
</evidence>
<accession>A0A2S2QVA1</accession>
<dbReference type="GO" id="GO:0019752">
    <property type="term" value="P:carboxylic acid metabolic process"/>
    <property type="evidence" value="ECO:0007669"/>
    <property type="project" value="InterPro"/>
</dbReference>
<keyword evidence="4" id="KW-0663">Pyridoxal phosphate</keyword>
<dbReference type="SUPFAM" id="SSF53383">
    <property type="entry name" value="PLP-dependent transferases"/>
    <property type="match status" value="1"/>
</dbReference>
<dbReference type="InterPro" id="IPR050477">
    <property type="entry name" value="GrpII_AminoAcid_Decarb"/>
</dbReference>
<dbReference type="OrthoDB" id="2161780at2759"/>
<keyword evidence="3" id="KW-0210">Decarboxylase</keyword>